<keyword evidence="5" id="KW-0238">DNA-binding</keyword>
<evidence type="ECO:0000256" key="6">
    <source>
        <dbReference type="ARBA" id="ARBA00023163"/>
    </source>
</evidence>
<evidence type="ECO:0000256" key="9">
    <source>
        <dbReference type="SAM" id="MobiDB-lite"/>
    </source>
</evidence>
<dbReference type="PANTHER" id="PTHR46011">
    <property type="entry name" value="NUCLEAR HORMONE RECEPTOR FAMILY MEMBER NHR-86-RELATED"/>
    <property type="match status" value="1"/>
</dbReference>
<dbReference type="InterPro" id="IPR001628">
    <property type="entry name" value="Znf_hrmn_rcpt"/>
</dbReference>
<keyword evidence="3" id="KW-0862">Zinc</keyword>
<gene>
    <name evidence="11" type="ORF">PFISCL1PPCAC_13194</name>
</gene>
<evidence type="ECO:0000313" key="11">
    <source>
        <dbReference type="EMBL" id="GMT21897.1"/>
    </source>
</evidence>
<dbReference type="InterPro" id="IPR013088">
    <property type="entry name" value="Znf_NHR/GATA"/>
</dbReference>
<dbReference type="SMART" id="SM00399">
    <property type="entry name" value="ZnF_C4"/>
    <property type="match status" value="1"/>
</dbReference>
<organism evidence="11 12">
    <name type="scientific">Pristionchus fissidentatus</name>
    <dbReference type="NCBI Taxonomy" id="1538716"/>
    <lineage>
        <taxon>Eukaryota</taxon>
        <taxon>Metazoa</taxon>
        <taxon>Ecdysozoa</taxon>
        <taxon>Nematoda</taxon>
        <taxon>Chromadorea</taxon>
        <taxon>Rhabditida</taxon>
        <taxon>Rhabditina</taxon>
        <taxon>Diplogasteromorpha</taxon>
        <taxon>Diplogasteroidea</taxon>
        <taxon>Neodiplogasteridae</taxon>
        <taxon>Pristionchus</taxon>
    </lineage>
</organism>
<dbReference type="PROSITE" id="PS51030">
    <property type="entry name" value="NUCLEAR_REC_DBD_2"/>
    <property type="match status" value="1"/>
</dbReference>
<dbReference type="Proteomes" id="UP001432322">
    <property type="component" value="Unassembled WGS sequence"/>
</dbReference>
<dbReference type="GO" id="GO:0003700">
    <property type="term" value="F:DNA-binding transcription factor activity"/>
    <property type="evidence" value="ECO:0007669"/>
    <property type="project" value="InterPro"/>
</dbReference>
<evidence type="ECO:0000259" key="10">
    <source>
        <dbReference type="PROSITE" id="PS51030"/>
    </source>
</evidence>
<evidence type="ECO:0000256" key="3">
    <source>
        <dbReference type="ARBA" id="ARBA00022833"/>
    </source>
</evidence>
<dbReference type="PANTHER" id="PTHR46011:SF6">
    <property type="entry name" value="HIGH ZINC ACTIVATED NUCLEAR RECEPTOR PROTEIN"/>
    <property type="match status" value="1"/>
</dbReference>
<feature type="non-terminal residue" evidence="11">
    <location>
        <position position="1"/>
    </location>
</feature>
<accession>A0AAV5VV90</accession>
<dbReference type="PRINTS" id="PR00047">
    <property type="entry name" value="STROIDFINGER"/>
</dbReference>
<evidence type="ECO:0000256" key="2">
    <source>
        <dbReference type="ARBA" id="ARBA00022771"/>
    </source>
</evidence>
<keyword evidence="1" id="KW-0479">Metal-binding</keyword>
<dbReference type="GO" id="GO:0005634">
    <property type="term" value="C:nucleus"/>
    <property type="evidence" value="ECO:0007669"/>
    <property type="project" value="TreeGrafter"/>
</dbReference>
<evidence type="ECO:0000256" key="5">
    <source>
        <dbReference type="ARBA" id="ARBA00023125"/>
    </source>
</evidence>
<dbReference type="GO" id="GO:0043565">
    <property type="term" value="F:sequence-specific DNA binding"/>
    <property type="evidence" value="ECO:0007669"/>
    <property type="project" value="InterPro"/>
</dbReference>
<keyword evidence="7" id="KW-0675">Receptor</keyword>
<dbReference type="GO" id="GO:0008270">
    <property type="term" value="F:zinc ion binding"/>
    <property type="evidence" value="ECO:0007669"/>
    <property type="project" value="UniProtKB-KW"/>
</dbReference>
<dbReference type="Pfam" id="PF00105">
    <property type="entry name" value="zf-C4"/>
    <property type="match status" value="1"/>
</dbReference>
<dbReference type="EMBL" id="BTSY01000004">
    <property type="protein sequence ID" value="GMT21897.1"/>
    <property type="molecule type" value="Genomic_DNA"/>
</dbReference>
<evidence type="ECO:0000256" key="8">
    <source>
        <dbReference type="ARBA" id="ARBA00023242"/>
    </source>
</evidence>
<keyword evidence="6" id="KW-0804">Transcription</keyword>
<dbReference type="AlphaFoldDB" id="A0AAV5VV90"/>
<evidence type="ECO:0000256" key="7">
    <source>
        <dbReference type="ARBA" id="ARBA00023170"/>
    </source>
</evidence>
<dbReference type="SUPFAM" id="SSF57716">
    <property type="entry name" value="Glucocorticoid receptor-like (DNA-binding domain)"/>
    <property type="match status" value="1"/>
</dbReference>
<protein>
    <recommendedName>
        <fullName evidence="10">Nuclear receptor domain-containing protein</fullName>
    </recommendedName>
</protein>
<evidence type="ECO:0000256" key="1">
    <source>
        <dbReference type="ARBA" id="ARBA00022723"/>
    </source>
</evidence>
<comment type="caution">
    <text evidence="11">The sequence shown here is derived from an EMBL/GenBank/DDBJ whole genome shotgun (WGS) entry which is preliminary data.</text>
</comment>
<keyword evidence="12" id="KW-1185">Reference proteome</keyword>
<sequence length="156" mass="17958">PAVIDTSWPLGMRPAKRSKSREPESRSCLVCSTPITTMHMGMDVCRACASFFKRTKTTGRKYPCRQGDRKCDTGKKCKFVCRSCRYDRCLALGMEYEDIVKESSPPAASLLQRIKTELKQSMERRRLKELHLVKKCGSHKRIPNSAQKIYNMLRNH</sequence>
<dbReference type="Gene3D" id="3.30.50.10">
    <property type="entry name" value="Erythroid Transcription Factor GATA-1, subunit A"/>
    <property type="match status" value="1"/>
</dbReference>
<name>A0AAV5VV90_9BILA</name>
<feature type="region of interest" description="Disordered" evidence="9">
    <location>
        <begin position="1"/>
        <end position="21"/>
    </location>
</feature>
<evidence type="ECO:0000313" key="12">
    <source>
        <dbReference type="Proteomes" id="UP001432322"/>
    </source>
</evidence>
<evidence type="ECO:0000256" key="4">
    <source>
        <dbReference type="ARBA" id="ARBA00023015"/>
    </source>
</evidence>
<keyword evidence="2" id="KW-0863">Zinc-finger</keyword>
<feature type="domain" description="Nuclear receptor" evidence="10">
    <location>
        <begin position="25"/>
        <end position="101"/>
    </location>
</feature>
<proteinExistence type="predicted"/>
<reference evidence="11" key="1">
    <citation type="submission" date="2023-10" db="EMBL/GenBank/DDBJ databases">
        <title>Genome assembly of Pristionchus species.</title>
        <authorList>
            <person name="Yoshida K."/>
            <person name="Sommer R.J."/>
        </authorList>
    </citation>
    <scope>NUCLEOTIDE SEQUENCE</scope>
    <source>
        <strain evidence="11">RS5133</strain>
    </source>
</reference>
<keyword evidence="8" id="KW-0539">Nucleus</keyword>
<keyword evidence="4" id="KW-0805">Transcription regulation</keyword>